<evidence type="ECO:0000313" key="2">
    <source>
        <dbReference type="Proteomes" id="UP001054837"/>
    </source>
</evidence>
<dbReference type="AlphaFoldDB" id="A0AAV4TZU7"/>
<accession>A0AAV4TZU7</accession>
<proteinExistence type="predicted"/>
<gene>
    <name evidence="1" type="ORF">CDAR_556351</name>
</gene>
<reference evidence="1 2" key="1">
    <citation type="submission" date="2021-06" db="EMBL/GenBank/DDBJ databases">
        <title>Caerostris darwini draft genome.</title>
        <authorList>
            <person name="Kono N."/>
            <person name="Arakawa K."/>
        </authorList>
    </citation>
    <scope>NUCLEOTIDE SEQUENCE [LARGE SCALE GENOMIC DNA]</scope>
</reference>
<evidence type="ECO:0000313" key="1">
    <source>
        <dbReference type="EMBL" id="GIY50838.1"/>
    </source>
</evidence>
<comment type="caution">
    <text evidence="1">The sequence shown here is derived from an EMBL/GenBank/DDBJ whole genome shotgun (WGS) entry which is preliminary data.</text>
</comment>
<name>A0AAV4TZU7_9ARAC</name>
<organism evidence="1 2">
    <name type="scientific">Caerostris darwini</name>
    <dbReference type="NCBI Taxonomy" id="1538125"/>
    <lineage>
        <taxon>Eukaryota</taxon>
        <taxon>Metazoa</taxon>
        <taxon>Ecdysozoa</taxon>
        <taxon>Arthropoda</taxon>
        <taxon>Chelicerata</taxon>
        <taxon>Arachnida</taxon>
        <taxon>Araneae</taxon>
        <taxon>Araneomorphae</taxon>
        <taxon>Entelegynae</taxon>
        <taxon>Araneoidea</taxon>
        <taxon>Araneidae</taxon>
        <taxon>Caerostris</taxon>
    </lineage>
</organism>
<dbReference type="EMBL" id="BPLQ01010454">
    <property type="protein sequence ID" value="GIY50838.1"/>
    <property type="molecule type" value="Genomic_DNA"/>
</dbReference>
<sequence length="98" mass="11482">MHSTVHFSIRPNTFSYVSFVNRKPSALHKTVYFAEQCKVRRRKKAENLQRSAGATNLHHTEKGSKIWAETGCRTRQHFYVFLEFIPRPDFSAQIGRDK</sequence>
<keyword evidence="2" id="KW-1185">Reference proteome</keyword>
<dbReference type="Proteomes" id="UP001054837">
    <property type="component" value="Unassembled WGS sequence"/>
</dbReference>
<protein>
    <submittedName>
        <fullName evidence="1">Uncharacterized protein</fullName>
    </submittedName>
</protein>